<feature type="region of interest" description="Disordered" evidence="1">
    <location>
        <begin position="45"/>
        <end position="72"/>
    </location>
</feature>
<organism evidence="2">
    <name type="scientific">viral metagenome</name>
    <dbReference type="NCBI Taxonomy" id="1070528"/>
    <lineage>
        <taxon>unclassified sequences</taxon>
        <taxon>metagenomes</taxon>
        <taxon>organismal metagenomes</taxon>
    </lineage>
</organism>
<evidence type="ECO:0000313" key="2">
    <source>
        <dbReference type="EMBL" id="QHT01648.1"/>
    </source>
</evidence>
<proteinExistence type="predicted"/>
<protein>
    <submittedName>
        <fullName evidence="2">Uncharacterized protein</fullName>
    </submittedName>
</protein>
<evidence type="ECO:0000256" key="1">
    <source>
        <dbReference type="SAM" id="MobiDB-lite"/>
    </source>
</evidence>
<dbReference type="AlphaFoldDB" id="A0A6C0CAM8"/>
<reference evidence="2" key="1">
    <citation type="journal article" date="2020" name="Nature">
        <title>Giant virus diversity and host interactions through global metagenomics.</title>
        <authorList>
            <person name="Schulz F."/>
            <person name="Roux S."/>
            <person name="Paez-Espino D."/>
            <person name="Jungbluth S."/>
            <person name="Walsh D.A."/>
            <person name="Denef V.J."/>
            <person name="McMahon K.D."/>
            <person name="Konstantinidis K.T."/>
            <person name="Eloe-Fadrosh E.A."/>
            <person name="Kyrpides N.C."/>
            <person name="Woyke T."/>
        </authorList>
    </citation>
    <scope>NUCLEOTIDE SEQUENCE</scope>
    <source>
        <strain evidence="2">GVMAG-M-3300020523-10</strain>
    </source>
</reference>
<dbReference type="InterPro" id="IPR000048">
    <property type="entry name" value="IQ_motif_EF-hand-BS"/>
</dbReference>
<sequence length="99" mass="11231">MPSPPNFSGRLSTFNASRTLMDSFNASPLSLNSKRKKNRVATKIQALFRGHNTRRKVKASKKKKQSRIRRALSKLDAPMLDLGRLLSSSGRTLRSNRKY</sequence>
<feature type="compositionally biased region" description="Basic residues" evidence="1">
    <location>
        <begin position="51"/>
        <end position="72"/>
    </location>
</feature>
<dbReference type="Gene3D" id="1.20.5.190">
    <property type="match status" value="1"/>
</dbReference>
<dbReference type="EMBL" id="MN739379">
    <property type="protein sequence ID" value="QHT01648.1"/>
    <property type="molecule type" value="Genomic_DNA"/>
</dbReference>
<accession>A0A6C0CAM8</accession>
<dbReference type="Pfam" id="PF00612">
    <property type="entry name" value="IQ"/>
    <property type="match status" value="1"/>
</dbReference>
<dbReference type="PROSITE" id="PS50096">
    <property type="entry name" value="IQ"/>
    <property type="match status" value="1"/>
</dbReference>
<dbReference type="SMART" id="SM00015">
    <property type="entry name" value="IQ"/>
    <property type="match status" value="1"/>
</dbReference>
<name>A0A6C0CAM8_9ZZZZ</name>
<dbReference type="CDD" id="cd23767">
    <property type="entry name" value="IQCD"/>
    <property type="match status" value="1"/>
</dbReference>